<comment type="caution">
    <text evidence="3">The sequence shown here is derived from an EMBL/GenBank/DDBJ whole genome shotgun (WGS) entry which is preliminary data.</text>
</comment>
<evidence type="ECO:0000256" key="1">
    <source>
        <dbReference type="SAM" id="MobiDB-lite"/>
    </source>
</evidence>
<evidence type="ECO:0000313" key="4">
    <source>
        <dbReference type="Proteomes" id="UP000031599"/>
    </source>
</evidence>
<dbReference type="InterPro" id="IPR011990">
    <property type="entry name" value="TPR-like_helical_dom_sf"/>
</dbReference>
<gene>
    <name evidence="3" type="ORF">DB30_03543</name>
</gene>
<evidence type="ECO:0000256" key="2">
    <source>
        <dbReference type="SAM" id="SignalP"/>
    </source>
</evidence>
<protein>
    <recommendedName>
        <fullName evidence="5">Tetratricopeptide repeat protein</fullName>
    </recommendedName>
</protein>
<keyword evidence="2" id="KW-0732">Signal</keyword>
<dbReference type="RefSeq" id="WP_052548545.1">
    <property type="nucleotide sequence ID" value="NZ_JMCC02000028.1"/>
</dbReference>
<feature type="chain" id="PRO_5002159502" description="Tetratricopeptide repeat protein" evidence="2">
    <location>
        <begin position="26"/>
        <end position="377"/>
    </location>
</feature>
<dbReference type="EMBL" id="JMCC02000028">
    <property type="protein sequence ID" value="KIG17230.1"/>
    <property type="molecule type" value="Genomic_DNA"/>
</dbReference>
<sequence>MTRARLLLPLLFGLSMIFSGTPADAKRVIVRQAKPAPPRPPPPAWDRAEEIGNGGYVPSGPEANAEPVAPVALVEATATVWAQAGSRSWTGCSSVASEAFNQLFGYGEDVNNYRENHRWAIQATECPNAPEVLAMAARSELLRRFDLPEGLDEATDLSVIETGVVESRDHALAWIDAAIAEQHRRRDKRSLGLEYWRGRALLSTGDLVGARKAFGRSLARASVEGWKLRRLLALTELYAGNLGAALDLAKRAFIDAPENDRLASYYVLALVLDRAGDQAGARVRMQTALDRDEGSQLRALESAMPLHERLYVRAYAKTVRKETSGALRLWTAYLARPEPEDPERRLAERHQTALRPLPSNLGGPAHANEGEAANARP</sequence>
<name>A0A0C2D6H7_9BACT</name>
<feature type="compositionally biased region" description="Basic and acidic residues" evidence="1">
    <location>
        <begin position="339"/>
        <end position="351"/>
    </location>
</feature>
<dbReference type="Proteomes" id="UP000031599">
    <property type="component" value="Unassembled WGS sequence"/>
</dbReference>
<feature type="signal peptide" evidence="2">
    <location>
        <begin position="1"/>
        <end position="25"/>
    </location>
</feature>
<evidence type="ECO:0000313" key="3">
    <source>
        <dbReference type="EMBL" id="KIG17230.1"/>
    </source>
</evidence>
<dbReference type="Gene3D" id="1.25.40.10">
    <property type="entry name" value="Tetratricopeptide repeat domain"/>
    <property type="match status" value="1"/>
</dbReference>
<organism evidence="3 4">
    <name type="scientific">Enhygromyxa salina</name>
    <dbReference type="NCBI Taxonomy" id="215803"/>
    <lineage>
        <taxon>Bacteria</taxon>
        <taxon>Pseudomonadati</taxon>
        <taxon>Myxococcota</taxon>
        <taxon>Polyangia</taxon>
        <taxon>Nannocystales</taxon>
        <taxon>Nannocystaceae</taxon>
        <taxon>Enhygromyxa</taxon>
    </lineage>
</organism>
<dbReference type="SUPFAM" id="SSF48452">
    <property type="entry name" value="TPR-like"/>
    <property type="match status" value="1"/>
</dbReference>
<evidence type="ECO:0008006" key="5">
    <source>
        <dbReference type="Google" id="ProtNLM"/>
    </source>
</evidence>
<dbReference type="AlphaFoldDB" id="A0A0C2D6H7"/>
<proteinExistence type="predicted"/>
<accession>A0A0C2D6H7</accession>
<reference evidence="3 4" key="1">
    <citation type="submission" date="2014-12" db="EMBL/GenBank/DDBJ databases">
        <title>Genome assembly of Enhygromyxa salina DSM 15201.</title>
        <authorList>
            <person name="Sharma G."/>
            <person name="Subramanian S."/>
        </authorList>
    </citation>
    <scope>NUCLEOTIDE SEQUENCE [LARGE SCALE GENOMIC DNA]</scope>
    <source>
        <strain evidence="3 4">DSM 15201</strain>
    </source>
</reference>
<feature type="region of interest" description="Disordered" evidence="1">
    <location>
        <begin position="339"/>
        <end position="377"/>
    </location>
</feature>